<feature type="region of interest" description="Disordered" evidence="2">
    <location>
        <begin position="416"/>
        <end position="485"/>
    </location>
</feature>
<reference evidence="4 5" key="1">
    <citation type="journal article" date="2017" name="PLoS Biol.">
        <title>The sea cucumber genome provides insights into morphological evolution and visceral regeneration.</title>
        <authorList>
            <person name="Zhang X."/>
            <person name="Sun L."/>
            <person name="Yuan J."/>
            <person name="Sun Y."/>
            <person name="Gao Y."/>
            <person name="Zhang L."/>
            <person name="Li S."/>
            <person name="Dai H."/>
            <person name="Hamel J.F."/>
            <person name="Liu C."/>
            <person name="Yu Y."/>
            <person name="Liu S."/>
            <person name="Lin W."/>
            <person name="Guo K."/>
            <person name="Jin S."/>
            <person name="Xu P."/>
            <person name="Storey K.B."/>
            <person name="Huan P."/>
            <person name="Zhang T."/>
            <person name="Zhou Y."/>
            <person name="Zhang J."/>
            <person name="Lin C."/>
            <person name="Li X."/>
            <person name="Xing L."/>
            <person name="Huo D."/>
            <person name="Sun M."/>
            <person name="Wang L."/>
            <person name="Mercier A."/>
            <person name="Li F."/>
            <person name="Yang H."/>
            <person name="Xiang J."/>
        </authorList>
    </citation>
    <scope>NUCLEOTIDE SEQUENCE [LARGE SCALE GENOMIC DNA]</scope>
    <source>
        <strain evidence="4">Shaxun</strain>
        <tissue evidence="4">Muscle</tissue>
    </source>
</reference>
<evidence type="ECO:0000256" key="2">
    <source>
        <dbReference type="SAM" id="MobiDB-lite"/>
    </source>
</evidence>
<accession>A0A2G8KX26</accession>
<evidence type="ECO:0000313" key="5">
    <source>
        <dbReference type="Proteomes" id="UP000230750"/>
    </source>
</evidence>
<dbReference type="InterPro" id="IPR037936">
    <property type="entry name" value="UNC5A-D"/>
</dbReference>
<dbReference type="EMBL" id="MRZV01000324">
    <property type="protein sequence ID" value="PIK52558.1"/>
    <property type="molecule type" value="Genomic_DNA"/>
</dbReference>
<organism evidence="4 5">
    <name type="scientific">Stichopus japonicus</name>
    <name type="common">Sea cucumber</name>
    <dbReference type="NCBI Taxonomy" id="307972"/>
    <lineage>
        <taxon>Eukaryota</taxon>
        <taxon>Metazoa</taxon>
        <taxon>Echinodermata</taxon>
        <taxon>Eleutherozoa</taxon>
        <taxon>Echinozoa</taxon>
        <taxon>Holothuroidea</taxon>
        <taxon>Aspidochirotacea</taxon>
        <taxon>Aspidochirotida</taxon>
        <taxon>Stichopodidae</taxon>
        <taxon>Apostichopus</taxon>
    </lineage>
</organism>
<comment type="caution">
    <text evidence="4">The sequence shown here is derived from an EMBL/GenBank/DDBJ whole genome shotgun (WGS) entry which is preliminary data.</text>
</comment>
<sequence length="1590" mass="184111">MPQMSTSSDIFTFDSLLMRSESLIEKDECNQLLGYFEVPDKESKDIIKSDEPFSSLVHHLREAAKISFDDINYLITACSDKGLSKLVTVLNVYQQAQDSKFYKKLEDKRLELSHKRTEAEDERQQLTGKLKITDEEIQHVKDTLATTEEERQTLSEKLKTTEKEKEQLKCTLTITEEERQQLSERLKITKDGIHQFKEKLAATEEERQQFIDALKATEKERQQFKDILKATVEERQQLSERLKTTEKERQQFKNTLKATEEERQHLKDTLKTTEENRQQLSERLKTTEEERQQFKDTLTATEEGRQQIIDALKAAEEERQQFKDTLEVTEEERQQLSERLKTTEKERQQFKNTLKATEEERQHLKDTLKKTEENRQQLSERLKTTEEERQQFKDTLTATEEGRQQIIDALKAAEEERQQFKDTLEVTEEERQQLGERLTTTEKERQQFKHNLKATEEQKQQLSERLKATEEERQQNKDTLEATEEEIQQLSEKIMTAEEERQQLKDTLKATEEEKQQLSERLKTTEKERQQIKDTMKSTEEESQQLSERLNTAEEESQQFKDTLEATEEEIQHLSERVKTTEEKRQQFKDTLKATEEERQQLSGRLKKTEEESKQFKDASEATDKDLRHKLNTVENTPKTLKDEKEELLQQQKEELEEAKSILRATKDELLKSQLEYAIESMALQEVLKHTRKSLNQQELAPHASVTAEETLLEECEAPDVSPESTLAADYGRLMVKVAEDLTLDSTLKLATLFGLPPAETDMLRRVSLIETPGITLINFMKTRNIINMYDVTNLQKGLVYIQLNKTNEYLLSPYQYKVDSFQFEEKRLPELLDWPVENVKSLPDDGSTPSQASEEREEYYDRSKESLTEIEHLTTQRKASKEIEIRHHHSYIEHRIKCEGGTISIMGVHLTIPEDALSCEGVISVKVIYDPDIHLPGSARRGRMTPLIKLEPEGLALNKPAQLIIPHSAIIPEPDRHDVSIFTGLKDEECLLEGEITWTEEKCVHRKLDPDMISLDINILSYVFVNLVSQETEQKHIFRIVPFIDGILDAKDDVLITVCFCKDSDEEYKLLLEDHQSKLSLGNYTTFQVTRTLNDSRDYASYIDLMMSLPVDSYHLMQEESTKHVDIDHLCAASRVSHQFRLQRNNDGHTDMVDVKLTVSQHEKNQIALILQSKMKNIMLSPESRKLLFRELPSDVHQFEKLKRDIAKLLDKQHCGKLGMFFELEPAENDTIQEAAESGKMLMKILDERELIMPDRMIGLYEGLKAIHFNKVARLVLAYIDTLQEKHGQENEGQKDDKKMVKVSEKQEVISKRKPQLSINLIKEGYKRRDVQSALSLSRGKLDLGRRILLLAREEHERLNLFPGSNLYKEQYFDKHGGEVVIAGVNLIVPAGALHTGRIVSLWVSTDPAINGPISKKSLRLTPFVKFGPESLTLHKPVTLIIPHCALTTTNQMSIDVYSGVTQTDKSVKWILERKHLNCSLKSQQLAVKAQQPCLIGLHVPFIPKLRKRVCILPIVNRVSDSGDQLTIHVWFHNDDTLEHESLINEEIYQKRGTMIHDPVSVLLKSMTSTLHVSTNSSTSQCNPHPRKV</sequence>
<dbReference type="PROSITE" id="PS51145">
    <property type="entry name" value="ZU5"/>
    <property type="match status" value="1"/>
</dbReference>
<feature type="region of interest" description="Disordered" evidence="2">
    <location>
        <begin position="498"/>
        <end position="624"/>
    </location>
</feature>
<feature type="non-terminal residue" evidence="4">
    <location>
        <position position="1590"/>
    </location>
</feature>
<feature type="region of interest" description="Disordered" evidence="2">
    <location>
        <begin position="356"/>
        <end position="389"/>
    </location>
</feature>
<keyword evidence="1" id="KW-0675">Receptor</keyword>
<protein>
    <recommendedName>
        <fullName evidence="1">Netrin receptor UNC5</fullName>
    </recommendedName>
</protein>
<dbReference type="GO" id="GO:0005042">
    <property type="term" value="F:netrin receptor activity"/>
    <property type="evidence" value="ECO:0007669"/>
    <property type="project" value="UniProtKB-UniRule"/>
</dbReference>
<evidence type="ECO:0000313" key="4">
    <source>
        <dbReference type="EMBL" id="PIK52558.1"/>
    </source>
</evidence>
<dbReference type="SMART" id="SM00218">
    <property type="entry name" value="ZU5"/>
    <property type="match status" value="1"/>
</dbReference>
<keyword evidence="5" id="KW-1185">Reference proteome</keyword>
<dbReference type="STRING" id="307972.A0A2G8KX26"/>
<feature type="region of interest" description="Disordered" evidence="2">
    <location>
        <begin position="840"/>
        <end position="865"/>
    </location>
</feature>
<dbReference type="Proteomes" id="UP000230750">
    <property type="component" value="Unassembled WGS sequence"/>
</dbReference>
<feature type="compositionally biased region" description="Basic and acidic residues" evidence="2">
    <location>
        <begin position="416"/>
        <end position="480"/>
    </location>
</feature>
<comment type="function">
    <text evidence="1">Receptor for netrin required for axon guidance. Mediates axon repulsion of neuronal growth cones in the developing nervous system upon ligand binding.</text>
</comment>
<comment type="similarity">
    <text evidence="1">Belongs to the unc-5 family.</text>
</comment>
<dbReference type="Pfam" id="PF00791">
    <property type="entry name" value="ZU5"/>
    <property type="match status" value="2"/>
</dbReference>
<dbReference type="GO" id="GO:0005886">
    <property type="term" value="C:plasma membrane"/>
    <property type="evidence" value="ECO:0007669"/>
    <property type="project" value="UniProtKB-SubCell"/>
</dbReference>
<feature type="domain" description="ZU5" evidence="3">
    <location>
        <begin position="891"/>
        <end position="1030"/>
    </location>
</feature>
<dbReference type="Gene3D" id="2.60.220.30">
    <property type="match status" value="2"/>
</dbReference>
<feature type="compositionally biased region" description="Basic and acidic residues" evidence="2">
    <location>
        <begin position="558"/>
        <end position="600"/>
    </location>
</feature>
<dbReference type="OrthoDB" id="10015001at2759"/>
<evidence type="ECO:0000256" key="1">
    <source>
        <dbReference type="RuleBase" id="RU367033"/>
    </source>
</evidence>
<evidence type="ECO:0000259" key="3">
    <source>
        <dbReference type="PROSITE" id="PS51145"/>
    </source>
</evidence>
<comment type="subcellular location">
    <subcellularLocation>
        <location evidence="1">Cell membrane</location>
        <topology evidence="1">Single-pass type I membrane protein</topology>
    </subcellularLocation>
</comment>
<proteinExistence type="inferred from homology"/>
<dbReference type="InterPro" id="IPR000906">
    <property type="entry name" value="ZU5_dom"/>
</dbReference>
<gene>
    <name evidence="4" type="ORF">BSL78_10548</name>
</gene>
<dbReference type="PANTHER" id="PTHR12582">
    <property type="entry name" value="NETRIN RECEPTOR UNC5"/>
    <property type="match status" value="1"/>
</dbReference>
<name>A0A2G8KX26_STIJA</name>
<keyword evidence="1" id="KW-0217">Developmental protein</keyword>
<dbReference type="PANTHER" id="PTHR12582:SF41">
    <property type="entry name" value="UNC5C-LIKE PROTEIN"/>
    <property type="match status" value="1"/>
</dbReference>
<feature type="compositionally biased region" description="Basic and acidic residues" evidence="2">
    <location>
        <begin position="498"/>
        <end position="540"/>
    </location>
</feature>
<feature type="compositionally biased region" description="Basic and acidic residues" evidence="2">
    <location>
        <begin position="607"/>
        <end position="624"/>
    </location>
</feature>
<keyword evidence="1" id="KW-0393">Immunoglobulin domain</keyword>
<dbReference type="SUPFAM" id="SSF57997">
    <property type="entry name" value="Tropomyosin"/>
    <property type="match status" value="2"/>
</dbReference>